<accession>A0ABP0R6P9</accession>
<dbReference type="EMBL" id="CAXAMN010025539">
    <property type="protein sequence ID" value="CAK9095854.1"/>
    <property type="molecule type" value="Genomic_DNA"/>
</dbReference>
<keyword evidence="3" id="KW-1185">Reference proteome</keyword>
<organism evidence="2 3">
    <name type="scientific">Durusdinium trenchii</name>
    <dbReference type="NCBI Taxonomy" id="1381693"/>
    <lineage>
        <taxon>Eukaryota</taxon>
        <taxon>Sar</taxon>
        <taxon>Alveolata</taxon>
        <taxon>Dinophyceae</taxon>
        <taxon>Suessiales</taxon>
        <taxon>Symbiodiniaceae</taxon>
        <taxon>Durusdinium</taxon>
    </lineage>
</organism>
<sequence>MYGVPFPGPPEETELCPHLALPAIMRPLLGPERHCPCCLRPADCKVSQTCMARNEHNLIPGSSEALSEKAAFDTEVRKVLEQKFNLEGRFAQLDAEGDSPVTWQQAAAKEAKDIVWSRRFKVRIVDAPGTTDGVAAEAQHRQNRAEESRLKARGLATGSEFSSTQSSEPSHTSAHEAESSDDNSDLYFQRQEDEDSSQPLEPSPCSEVGPGFPMLQIGEA</sequence>
<reference evidence="2 3" key="1">
    <citation type="submission" date="2024-02" db="EMBL/GenBank/DDBJ databases">
        <authorList>
            <person name="Chen Y."/>
            <person name="Shah S."/>
            <person name="Dougan E. K."/>
            <person name="Thang M."/>
            <person name="Chan C."/>
        </authorList>
    </citation>
    <scope>NUCLEOTIDE SEQUENCE [LARGE SCALE GENOMIC DNA]</scope>
</reference>
<evidence type="ECO:0000256" key="1">
    <source>
        <dbReference type="SAM" id="MobiDB-lite"/>
    </source>
</evidence>
<feature type="region of interest" description="Disordered" evidence="1">
    <location>
        <begin position="133"/>
        <end position="220"/>
    </location>
</feature>
<feature type="compositionally biased region" description="Basic and acidic residues" evidence="1">
    <location>
        <begin position="138"/>
        <end position="150"/>
    </location>
</feature>
<protein>
    <submittedName>
        <fullName evidence="2">Uncharacterized protein</fullName>
    </submittedName>
</protein>
<gene>
    <name evidence="2" type="ORF">CCMP2556_LOCUS45624</name>
</gene>
<name>A0ABP0R6P9_9DINO</name>
<proteinExistence type="predicted"/>
<evidence type="ECO:0000313" key="3">
    <source>
        <dbReference type="Proteomes" id="UP001642484"/>
    </source>
</evidence>
<comment type="caution">
    <text evidence="2">The sequence shown here is derived from an EMBL/GenBank/DDBJ whole genome shotgun (WGS) entry which is preliminary data.</text>
</comment>
<evidence type="ECO:0000313" key="2">
    <source>
        <dbReference type="EMBL" id="CAK9095854.1"/>
    </source>
</evidence>
<dbReference type="Proteomes" id="UP001642484">
    <property type="component" value="Unassembled WGS sequence"/>
</dbReference>
<feature type="compositionally biased region" description="Low complexity" evidence="1">
    <location>
        <begin position="159"/>
        <end position="172"/>
    </location>
</feature>